<dbReference type="RefSeq" id="WP_377056777.1">
    <property type="nucleotide sequence ID" value="NZ_JBHLVZ010000113.1"/>
</dbReference>
<dbReference type="Proteomes" id="UP001589789">
    <property type="component" value="Unassembled WGS sequence"/>
</dbReference>
<dbReference type="EMBL" id="JBHLVZ010000113">
    <property type="protein sequence ID" value="MFC0389418.1"/>
    <property type="molecule type" value="Genomic_DNA"/>
</dbReference>
<evidence type="ECO:0000313" key="2">
    <source>
        <dbReference type="EMBL" id="MFC0389418.1"/>
    </source>
</evidence>
<evidence type="ECO:0000313" key="3">
    <source>
        <dbReference type="Proteomes" id="UP001589789"/>
    </source>
</evidence>
<protein>
    <submittedName>
        <fullName evidence="2">Carotenoid 1,2-hydratase</fullName>
    </submittedName>
</protein>
<gene>
    <name evidence="2" type="ORF">ACFFIC_28305</name>
</gene>
<dbReference type="CDD" id="cd21471">
    <property type="entry name" value="CrtC-like"/>
    <property type="match status" value="1"/>
</dbReference>
<keyword evidence="1" id="KW-1133">Transmembrane helix</keyword>
<keyword evidence="3" id="KW-1185">Reference proteome</keyword>
<reference evidence="2 3" key="1">
    <citation type="submission" date="2024-09" db="EMBL/GenBank/DDBJ databases">
        <authorList>
            <person name="Sun Q."/>
            <person name="Mori K."/>
        </authorList>
    </citation>
    <scope>NUCLEOTIDE SEQUENCE [LARGE SCALE GENOMIC DNA]</scope>
    <source>
        <strain evidence="2 3">CCM 7468</strain>
    </source>
</reference>
<name>A0ABV6J0K7_9PROT</name>
<comment type="caution">
    <text evidence="2">The sequence shown here is derived from an EMBL/GenBank/DDBJ whole genome shotgun (WGS) entry which is preliminary data.</text>
</comment>
<accession>A0ABV6J0K7</accession>
<dbReference type="SUPFAM" id="SSF159245">
    <property type="entry name" value="AttH-like"/>
    <property type="match status" value="1"/>
</dbReference>
<sequence length="313" mass="35149">MTPLDGLDFGRPVAPGGYAWWYMDALSDDGLHGITVIAFLGSVFSPWYALARRRGLLADPLNHAAVNVALYGTKRRWAMTERPRRAVQRDAQHLSIGPSSLEWDGTALMIRINEVAAPIPSRLRGTLRVLPAALNRRAFHLDPRGCHRWSPLAAVARVEVELERPALRWSGAAYFDTNEGDAPLERDFVEWDWCRAPGPDGTAILYEALRRDGSRRCLALQTSPSGEVAEVPAPEPVALPPTRIWRMPRRTRSESEARLAGTLEDTPFYARSVLSTRLLGMERMAVHESLSLDRFRMPIVQAMLPFRVPRARR</sequence>
<organism evidence="2 3">
    <name type="scientific">Muricoccus vinaceus</name>
    <dbReference type="NCBI Taxonomy" id="424704"/>
    <lineage>
        <taxon>Bacteria</taxon>
        <taxon>Pseudomonadati</taxon>
        <taxon>Pseudomonadota</taxon>
        <taxon>Alphaproteobacteria</taxon>
        <taxon>Acetobacterales</taxon>
        <taxon>Roseomonadaceae</taxon>
        <taxon>Muricoccus</taxon>
    </lineage>
</organism>
<proteinExistence type="predicted"/>
<feature type="transmembrane region" description="Helical" evidence="1">
    <location>
        <begin position="30"/>
        <end position="50"/>
    </location>
</feature>
<keyword evidence="1" id="KW-0812">Transmembrane</keyword>
<keyword evidence="1" id="KW-0472">Membrane</keyword>
<evidence type="ECO:0000256" key="1">
    <source>
        <dbReference type="SAM" id="Phobius"/>
    </source>
</evidence>